<evidence type="ECO:0000256" key="3">
    <source>
        <dbReference type="ARBA" id="ARBA00012261"/>
    </source>
</evidence>
<dbReference type="GO" id="GO:0005829">
    <property type="term" value="C:cytosol"/>
    <property type="evidence" value="ECO:0007669"/>
    <property type="project" value="TreeGrafter"/>
</dbReference>
<dbReference type="InterPro" id="IPR044135">
    <property type="entry name" value="Met-tRNA-FMT_C"/>
</dbReference>
<comment type="catalytic activity">
    <reaction evidence="7 8">
        <text>L-methionyl-tRNA(fMet) + (6R)-10-formyltetrahydrofolate = N-formyl-L-methionyl-tRNA(fMet) + (6S)-5,6,7,8-tetrahydrofolate + H(+)</text>
        <dbReference type="Rhea" id="RHEA:24380"/>
        <dbReference type="Rhea" id="RHEA-COMP:9952"/>
        <dbReference type="Rhea" id="RHEA-COMP:9953"/>
        <dbReference type="ChEBI" id="CHEBI:15378"/>
        <dbReference type="ChEBI" id="CHEBI:57453"/>
        <dbReference type="ChEBI" id="CHEBI:78530"/>
        <dbReference type="ChEBI" id="CHEBI:78844"/>
        <dbReference type="ChEBI" id="CHEBI:195366"/>
        <dbReference type="EC" id="2.1.2.9"/>
    </reaction>
</comment>
<evidence type="ECO:0000256" key="6">
    <source>
        <dbReference type="ARBA" id="ARBA00022917"/>
    </source>
</evidence>
<dbReference type="Gene3D" id="3.40.50.170">
    <property type="entry name" value="Formyl transferase, N-terminal domain"/>
    <property type="match status" value="1"/>
</dbReference>
<dbReference type="InterPro" id="IPR037022">
    <property type="entry name" value="Formyl_trans_C_sf"/>
</dbReference>
<dbReference type="Pfam" id="PF02911">
    <property type="entry name" value="Formyl_trans_C"/>
    <property type="match status" value="1"/>
</dbReference>
<reference evidence="11" key="2">
    <citation type="journal article" date="2021" name="PeerJ">
        <title>Extensive microbial diversity within the chicken gut microbiome revealed by metagenomics and culture.</title>
        <authorList>
            <person name="Gilroy R."/>
            <person name="Ravi A."/>
            <person name="Getino M."/>
            <person name="Pursley I."/>
            <person name="Horton D.L."/>
            <person name="Alikhan N.F."/>
            <person name="Baker D."/>
            <person name="Gharbi K."/>
            <person name="Hall N."/>
            <person name="Watson M."/>
            <person name="Adriaenssens E.M."/>
            <person name="Foster-Nyarko E."/>
            <person name="Jarju S."/>
            <person name="Secka A."/>
            <person name="Antonio M."/>
            <person name="Oren A."/>
            <person name="Chaudhuri R.R."/>
            <person name="La Ragione R."/>
            <person name="Hildebrand F."/>
            <person name="Pallen M.J."/>
        </authorList>
    </citation>
    <scope>NUCLEOTIDE SEQUENCE</scope>
    <source>
        <strain evidence="11">ChiSxjej2B14-8506</strain>
    </source>
</reference>
<dbReference type="SUPFAM" id="SSF53328">
    <property type="entry name" value="Formyltransferase"/>
    <property type="match status" value="1"/>
</dbReference>
<evidence type="ECO:0000256" key="8">
    <source>
        <dbReference type="HAMAP-Rule" id="MF_00182"/>
    </source>
</evidence>
<dbReference type="Gene3D" id="3.10.25.10">
    <property type="entry name" value="Formyl transferase, C-terminal domain"/>
    <property type="match status" value="1"/>
</dbReference>
<accession>A0A9D1LQ41</accession>
<dbReference type="CDD" id="cd08704">
    <property type="entry name" value="Met_tRNA_FMT_C"/>
    <property type="match status" value="1"/>
</dbReference>
<comment type="similarity">
    <text evidence="2 8">Belongs to the Fmt family.</text>
</comment>
<dbReference type="Pfam" id="PF00551">
    <property type="entry name" value="Formyl_trans_N"/>
    <property type="match status" value="1"/>
</dbReference>
<organism evidence="11 12">
    <name type="scientific">Candidatus Fimadaptatus faecigallinarum</name>
    <dbReference type="NCBI Taxonomy" id="2840814"/>
    <lineage>
        <taxon>Bacteria</taxon>
        <taxon>Bacillati</taxon>
        <taxon>Bacillota</taxon>
        <taxon>Clostridia</taxon>
        <taxon>Eubacteriales</taxon>
        <taxon>Candidatus Fimadaptatus</taxon>
    </lineage>
</organism>
<dbReference type="InterPro" id="IPR041711">
    <property type="entry name" value="Met-tRNA-FMT_N"/>
</dbReference>
<gene>
    <name evidence="8" type="primary">fmt</name>
    <name evidence="11" type="ORF">IAC59_01540</name>
</gene>
<dbReference type="InterPro" id="IPR011034">
    <property type="entry name" value="Formyl_transferase-like_C_sf"/>
</dbReference>
<comment type="caution">
    <text evidence="11">The sequence shown here is derived from an EMBL/GenBank/DDBJ whole genome shotgun (WGS) entry which is preliminary data.</text>
</comment>
<feature type="domain" description="Formyl transferase N-terminal" evidence="9">
    <location>
        <begin position="2"/>
        <end position="175"/>
    </location>
</feature>
<dbReference type="EMBL" id="DVNK01000011">
    <property type="protein sequence ID" value="HIU45926.1"/>
    <property type="molecule type" value="Genomic_DNA"/>
</dbReference>
<dbReference type="HAMAP" id="MF_00182">
    <property type="entry name" value="Formyl_trans"/>
    <property type="match status" value="1"/>
</dbReference>
<keyword evidence="5 8" id="KW-0808">Transferase</keyword>
<dbReference type="EC" id="2.1.2.9" evidence="3 8"/>
<dbReference type="AlphaFoldDB" id="A0A9D1LQ41"/>
<dbReference type="InterPro" id="IPR005793">
    <property type="entry name" value="Formyl_trans_C"/>
</dbReference>
<dbReference type="SUPFAM" id="SSF50486">
    <property type="entry name" value="FMT C-terminal domain-like"/>
    <property type="match status" value="1"/>
</dbReference>
<protein>
    <recommendedName>
        <fullName evidence="4 8">Methionyl-tRNA formyltransferase</fullName>
        <ecNumber evidence="3 8">2.1.2.9</ecNumber>
    </recommendedName>
</protein>
<comment type="function">
    <text evidence="1 8">Attaches a formyl group to the free amino group of methionyl-tRNA(fMet). The formyl group appears to play a dual role in the initiator identity of N-formylmethionyl-tRNA by promoting its recognition by IF2 and preventing the misappropriation of this tRNA by the elongation apparatus.</text>
</comment>
<evidence type="ECO:0000256" key="2">
    <source>
        <dbReference type="ARBA" id="ARBA00010699"/>
    </source>
</evidence>
<dbReference type="CDD" id="cd08646">
    <property type="entry name" value="FMT_core_Met-tRNA-FMT_N"/>
    <property type="match status" value="1"/>
</dbReference>
<dbReference type="InterPro" id="IPR002376">
    <property type="entry name" value="Formyl_transf_N"/>
</dbReference>
<dbReference type="Proteomes" id="UP000824123">
    <property type="component" value="Unassembled WGS sequence"/>
</dbReference>
<evidence type="ECO:0000256" key="7">
    <source>
        <dbReference type="ARBA" id="ARBA00048558"/>
    </source>
</evidence>
<keyword evidence="6 8" id="KW-0648">Protein biosynthesis</keyword>
<feature type="domain" description="Formyl transferase C-terminal" evidence="10">
    <location>
        <begin position="199"/>
        <end position="299"/>
    </location>
</feature>
<evidence type="ECO:0000256" key="5">
    <source>
        <dbReference type="ARBA" id="ARBA00022679"/>
    </source>
</evidence>
<dbReference type="InterPro" id="IPR005794">
    <property type="entry name" value="Fmt"/>
</dbReference>
<dbReference type="PANTHER" id="PTHR11138">
    <property type="entry name" value="METHIONYL-TRNA FORMYLTRANSFERASE"/>
    <property type="match status" value="1"/>
</dbReference>
<evidence type="ECO:0000256" key="4">
    <source>
        <dbReference type="ARBA" id="ARBA00016014"/>
    </source>
</evidence>
<dbReference type="NCBIfam" id="TIGR00460">
    <property type="entry name" value="fmt"/>
    <property type="match status" value="1"/>
</dbReference>
<reference evidence="11" key="1">
    <citation type="submission" date="2020-10" db="EMBL/GenBank/DDBJ databases">
        <authorList>
            <person name="Gilroy R."/>
        </authorList>
    </citation>
    <scope>NUCLEOTIDE SEQUENCE</scope>
    <source>
        <strain evidence="11">ChiSxjej2B14-8506</strain>
    </source>
</reference>
<evidence type="ECO:0000313" key="11">
    <source>
        <dbReference type="EMBL" id="HIU45926.1"/>
    </source>
</evidence>
<name>A0A9D1LQ41_9FIRM</name>
<dbReference type="PANTHER" id="PTHR11138:SF5">
    <property type="entry name" value="METHIONYL-TRNA FORMYLTRANSFERASE, MITOCHONDRIAL"/>
    <property type="match status" value="1"/>
</dbReference>
<proteinExistence type="inferred from homology"/>
<evidence type="ECO:0000259" key="9">
    <source>
        <dbReference type="Pfam" id="PF00551"/>
    </source>
</evidence>
<dbReference type="GO" id="GO:0004479">
    <property type="term" value="F:methionyl-tRNA formyltransferase activity"/>
    <property type="evidence" value="ECO:0007669"/>
    <property type="project" value="UniProtKB-UniRule"/>
</dbReference>
<feature type="binding site" evidence="8">
    <location>
        <begin position="104"/>
        <end position="107"/>
    </location>
    <ligand>
        <name>(6S)-5,6,7,8-tetrahydrofolate</name>
        <dbReference type="ChEBI" id="CHEBI:57453"/>
    </ligand>
</feature>
<dbReference type="InterPro" id="IPR036477">
    <property type="entry name" value="Formyl_transf_N_sf"/>
</dbReference>
<sequence length="315" mass="33331">MGTPDFAVPSLKALVAAGHDVVGVVCQPDRPRGRSGKPAPCEVKVAALELGLNVLQFERIRRQEGLDALRALAPELFVTAAYGQILSNKVLAIPPRGTVNVHASLLPAYRGSAPINRCIMAGEHITGVTTMFTDRGVDTGDMLLRRETEIKPGETAGELTLRLADLGAQLLIETLNELEAGTLVRTPQDEALASYQPMLAKEDGLIDWTRSAQAIECQVRGVNPWPGAYTPFGGGTLKIWRATAVDCPAEGDGLAAGQVIVSDRRAGLIVKCGQGALRLDELQLPGAKRMGARDYLNGKPMPVGTALGEAADGGR</sequence>
<evidence type="ECO:0000259" key="10">
    <source>
        <dbReference type="Pfam" id="PF02911"/>
    </source>
</evidence>
<evidence type="ECO:0000256" key="1">
    <source>
        <dbReference type="ARBA" id="ARBA00002606"/>
    </source>
</evidence>
<evidence type="ECO:0000313" key="12">
    <source>
        <dbReference type="Proteomes" id="UP000824123"/>
    </source>
</evidence>